<dbReference type="AlphaFoldDB" id="A0A538STY3"/>
<evidence type="ECO:0000313" key="3">
    <source>
        <dbReference type="EMBL" id="TMQ54811.1"/>
    </source>
</evidence>
<dbReference type="InterPro" id="IPR015919">
    <property type="entry name" value="Cadherin-like_sf"/>
</dbReference>
<accession>A0A538STY3</accession>
<dbReference type="InterPro" id="IPR013783">
    <property type="entry name" value="Ig-like_fold"/>
</dbReference>
<dbReference type="SUPFAM" id="SSF49299">
    <property type="entry name" value="PKD domain"/>
    <property type="match status" value="1"/>
</dbReference>
<dbReference type="Pfam" id="PF18911">
    <property type="entry name" value="PKD_4"/>
    <property type="match status" value="1"/>
</dbReference>
<dbReference type="InterPro" id="IPR035986">
    <property type="entry name" value="PKD_dom_sf"/>
</dbReference>
<evidence type="ECO:0000313" key="4">
    <source>
        <dbReference type="Proteomes" id="UP000319829"/>
    </source>
</evidence>
<dbReference type="Gene3D" id="2.60.40.4070">
    <property type="match status" value="1"/>
</dbReference>
<organism evidence="3 4">
    <name type="scientific">Eiseniibacteriota bacterium</name>
    <dbReference type="NCBI Taxonomy" id="2212470"/>
    <lineage>
        <taxon>Bacteria</taxon>
        <taxon>Candidatus Eiseniibacteriota</taxon>
    </lineage>
</organism>
<feature type="compositionally biased region" description="Basic and acidic residues" evidence="1">
    <location>
        <begin position="14"/>
        <end position="36"/>
    </location>
</feature>
<feature type="domain" description="PKD" evidence="2">
    <location>
        <begin position="293"/>
        <end position="365"/>
    </location>
</feature>
<name>A0A538STY3_UNCEI</name>
<dbReference type="EMBL" id="VBOU01000053">
    <property type="protein sequence ID" value="TMQ54811.1"/>
    <property type="molecule type" value="Genomic_DNA"/>
</dbReference>
<dbReference type="PROSITE" id="PS50093">
    <property type="entry name" value="PKD"/>
    <property type="match status" value="1"/>
</dbReference>
<dbReference type="SMART" id="SM00089">
    <property type="entry name" value="PKD"/>
    <property type="match status" value="1"/>
</dbReference>
<dbReference type="GO" id="GO:0016020">
    <property type="term" value="C:membrane"/>
    <property type="evidence" value="ECO:0007669"/>
    <property type="project" value="InterPro"/>
</dbReference>
<evidence type="ECO:0000256" key="1">
    <source>
        <dbReference type="SAM" id="MobiDB-lite"/>
    </source>
</evidence>
<reference evidence="3 4" key="1">
    <citation type="journal article" date="2019" name="Nat. Microbiol.">
        <title>Mediterranean grassland soil C-N compound turnover is dependent on rainfall and depth, and is mediated by genomically divergent microorganisms.</title>
        <authorList>
            <person name="Diamond S."/>
            <person name="Andeer P.F."/>
            <person name="Li Z."/>
            <person name="Crits-Christoph A."/>
            <person name="Burstein D."/>
            <person name="Anantharaman K."/>
            <person name="Lane K.R."/>
            <person name="Thomas B.C."/>
            <person name="Pan C."/>
            <person name="Northen T.R."/>
            <person name="Banfield J.F."/>
        </authorList>
    </citation>
    <scope>NUCLEOTIDE SEQUENCE [LARGE SCALE GENOMIC DNA]</scope>
    <source>
        <strain evidence="3">WS_4</strain>
    </source>
</reference>
<dbReference type="InterPro" id="IPR000601">
    <property type="entry name" value="PKD_dom"/>
</dbReference>
<dbReference type="GO" id="GO:0005509">
    <property type="term" value="F:calcium ion binding"/>
    <property type="evidence" value="ECO:0007669"/>
    <property type="project" value="InterPro"/>
</dbReference>
<dbReference type="InterPro" id="IPR022409">
    <property type="entry name" value="PKD/Chitinase_dom"/>
</dbReference>
<dbReference type="Proteomes" id="UP000319829">
    <property type="component" value="Unassembled WGS sequence"/>
</dbReference>
<dbReference type="CDD" id="cd00146">
    <property type="entry name" value="PKD"/>
    <property type="match status" value="1"/>
</dbReference>
<evidence type="ECO:0000259" key="2">
    <source>
        <dbReference type="PROSITE" id="PS50093"/>
    </source>
</evidence>
<feature type="region of interest" description="Disordered" evidence="1">
    <location>
        <begin position="14"/>
        <end position="49"/>
    </location>
</feature>
<comment type="caution">
    <text evidence="3">The sequence shown here is derived from an EMBL/GenBank/DDBJ whole genome shotgun (WGS) entry which is preliminary data.</text>
</comment>
<proteinExistence type="predicted"/>
<sequence length="602" mass="62108">MDGQRRYRRIQCDGQHDHRTDHFGLEPAARDQRAGDGLRVGRQPGRADHADAGTYSIVWTVNDGSGAFNATASTTTVLTIGGQDQRPVITAPATAGAGENSPIETITATATDADATDNLTITQAGKPASLTFTAQAPGPSPRTATITGTTGFNDAGSYSIVWTVNDGVGGTASTTTVLTICQFCGLHQPAISAPATASGVESIPIATITATATDADAGDVLTITQAGKPAVLTFTTNAPGVSPRTAQITGTPSFGFAGIYSIVWTVNDGGVFNSTASTTTILTITRGTNRCPVSNPARGFPYSAVVGVPLTFDGTASFDPDGDPLTYAWDFDASDGITVDATGPMPVHTYPAAGTFTVTLTVTDNGNGDPAQICSNSAGTIATIAPACPATVFNGYDVIKLATGKPTWFAFVQPAGGCYSNTDVVSSSFVLKYAGNQIPAEARRTSIGGDRSGDGIEEIRVSFLKTDLRTLFSALPNGHNMVEVAIEANLATGGILHGTTQVDVVSSGSSSTAAATISPNPMNPASTLTFTTTRSGSAKVEMFDIRGRLVRTILDERSLDAGVHAVRIEGRGRRGESLASGVYFIRGVSSDGEFKQTIAILK</sequence>
<protein>
    <submittedName>
        <fullName evidence="3">PKD domain-containing protein</fullName>
    </submittedName>
</protein>
<dbReference type="SUPFAM" id="SSF49313">
    <property type="entry name" value="Cadherin-like"/>
    <property type="match status" value="1"/>
</dbReference>
<gene>
    <name evidence="3" type="ORF">E6K74_04990</name>
</gene>
<dbReference type="Gene3D" id="2.60.40.10">
    <property type="entry name" value="Immunoglobulins"/>
    <property type="match status" value="3"/>
</dbReference>